<evidence type="ECO:0000256" key="6">
    <source>
        <dbReference type="SAM" id="MobiDB-lite"/>
    </source>
</evidence>
<keyword evidence="4" id="KW-0574">Periplasm</keyword>
<evidence type="ECO:0000313" key="9">
    <source>
        <dbReference type="Proteomes" id="UP001600165"/>
    </source>
</evidence>
<dbReference type="Proteomes" id="UP001600165">
    <property type="component" value="Unassembled WGS sequence"/>
</dbReference>
<dbReference type="Gene3D" id="1.20.120.1490">
    <property type="match status" value="1"/>
</dbReference>
<dbReference type="Pfam" id="PF07813">
    <property type="entry name" value="LTXXQ"/>
    <property type="match status" value="1"/>
</dbReference>
<dbReference type="CDD" id="cd09916">
    <property type="entry name" value="CpxP_like"/>
    <property type="match status" value="1"/>
</dbReference>
<proteinExistence type="inferred from homology"/>
<dbReference type="PANTHER" id="PTHR38102">
    <property type="entry name" value="PERIPLASMIC CHAPERONE SPY"/>
    <property type="match status" value="1"/>
</dbReference>
<keyword evidence="9" id="KW-1185">Reference proteome</keyword>
<evidence type="ECO:0000256" key="2">
    <source>
        <dbReference type="ARBA" id="ARBA00008441"/>
    </source>
</evidence>
<dbReference type="EMBL" id="JBHZOL010000071">
    <property type="protein sequence ID" value="MFE4106788.1"/>
    <property type="molecule type" value="Genomic_DNA"/>
</dbReference>
<protein>
    <submittedName>
        <fullName evidence="8">Spy/CpxP family protein refolding chaperone</fullName>
    </submittedName>
</protein>
<accession>A0ABW6IF30</accession>
<dbReference type="RefSeq" id="WP_377964870.1">
    <property type="nucleotide sequence ID" value="NZ_JBHZOL010000071.1"/>
</dbReference>
<feature type="signal peptide" evidence="7">
    <location>
        <begin position="1"/>
        <end position="25"/>
    </location>
</feature>
<feature type="coiled-coil region" evidence="5">
    <location>
        <begin position="78"/>
        <end position="105"/>
    </location>
</feature>
<evidence type="ECO:0000256" key="1">
    <source>
        <dbReference type="ARBA" id="ARBA00004418"/>
    </source>
</evidence>
<evidence type="ECO:0000256" key="3">
    <source>
        <dbReference type="ARBA" id="ARBA00022729"/>
    </source>
</evidence>
<reference evidence="8 9" key="1">
    <citation type="submission" date="2024-10" db="EMBL/GenBank/DDBJ databases">
        <authorList>
            <person name="Ratan Roy A."/>
            <person name="Morales Sandoval P.H."/>
            <person name="De Los Santos Villalobos S."/>
            <person name="Chakraborty S."/>
            <person name="Mukherjee J."/>
        </authorList>
    </citation>
    <scope>NUCLEOTIDE SEQUENCE [LARGE SCALE GENOMIC DNA]</scope>
    <source>
        <strain evidence="8 9">S1</strain>
    </source>
</reference>
<feature type="region of interest" description="Disordered" evidence="6">
    <location>
        <begin position="144"/>
        <end position="163"/>
    </location>
</feature>
<dbReference type="InterPro" id="IPR052211">
    <property type="entry name" value="Cpx_auxiliary_protein"/>
</dbReference>
<feature type="chain" id="PRO_5046637550" evidence="7">
    <location>
        <begin position="26"/>
        <end position="163"/>
    </location>
</feature>
<dbReference type="InterPro" id="IPR012899">
    <property type="entry name" value="LTXXQ"/>
</dbReference>
<comment type="subcellular location">
    <subcellularLocation>
        <location evidence="1">Periplasm</location>
    </subcellularLocation>
</comment>
<name>A0ABW6IF30_9CYAN</name>
<comment type="similarity">
    <text evidence="2">Belongs to the CpxP/Spy family.</text>
</comment>
<evidence type="ECO:0000256" key="4">
    <source>
        <dbReference type="ARBA" id="ARBA00022764"/>
    </source>
</evidence>
<evidence type="ECO:0000256" key="5">
    <source>
        <dbReference type="SAM" id="Coils"/>
    </source>
</evidence>
<keyword evidence="3 7" id="KW-0732">Signal</keyword>
<dbReference type="PANTHER" id="PTHR38102:SF1">
    <property type="entry name" value="PERIPLASMIC CHAPERONE SPY"/>
    <property type="match status" value="1"/>
</dbReference>
<evidence type="ECO:0000313" key="8">
    <source>
        <dbReference type="EMBL" id="MFE4106788.1"/>
    </source>
</evidence>
<comment type="caution">
    <text evidence="8">The sequence shown here is derived from an EMBL/GenBank/DDBJ whole genome shotgun (WGS) entry which is preliminary data.</text>
</comment>
<sequence length="163" mass="18087">MSLRRTVLLSMLSLSLLSGGTFAFAQMNSGATRLAQQPIEADEDFGPGAGRGEGRRGDRWLEQLDLTDAQTAQIQTIKEQARTNNAGLRQQLQQAHEELQSLMASDASSDQLRQQHQQVQTLKNQLATQRFEMMLAIREVLTPDQRAELATLTSNRPGPRGSR</sequence>
<evidence type="ECO:0000256" key="7">
    <source>
        <dbReference type="SAM" id="SignalP"/>
    </source>
</evidence>
<organism evidence="8 9">
    <name type="scientific">Almyronema epifaneia S1</name>
    <dbReference type="NCBI Taxonomy" id="2991925"/>
    <lineage>
        <taxon>Bacteria</taxon>
        <taxon>Bacillati</taxon>
        <taxon>Cyanobacteriota</taxon>
        <taxon>Cyanophyceae</taxon>
        <taxon>Nodosilineales</taxon>
        <taxon>Nodosilineaceae</taxon>
        <taxon>Almyronema</taxon>
        <taxon>Almyronema epifaneia</taxon>
    </lineage>
</organism>
<gene>
    <name evidence="8" type="ORF">ACFVKH_10905</name>
</gene>
<keyword evidence="5" id="KW-0175">Coiled coil</keyword>